<dbReference type="EMBL" id="HE577327">
    <property type="protein sequence ID" value="CCC97810.1"/>
    <property type="molecule type" value="Genomic_DNA"/>
</dbReference>
<protein>
    <submittedName>
        <fullName evidence="2">Uncharacterized protein</fullName>
    </submittedName>
</protein>
<feature type="region of interest" description="Disordered" evidence="1">
    <location>
        <begin position="32"/>
        <end position="52"/>
    </location>
</feature>
<accession>A0A9P1NLN1</accession>
<name>A0A9P1NLN1_9PROT</name>
<sequence>MGEGGRGGKGGEVCALAWRVRLFRGRATVQAVVDGPSDGPSGGPSGRRRFDPQDLHRLGAAVERAVGDGLPLGQAEQGGAHRCQDRDAVLAPGRFVRCDECGGVPRAPVVREGDPAAEPDEGRAAAVGGIRDIGAVDLALEEVDDAGGLAEMGEKDVETPKVMGGDSDRRRIAEHRLAVHSKSSISKGRRKWRPFP</sequence>
<feature type="region of interest" description="Disordered" evidence="1">
    <location>
        <begin position="149"/>
        <end position="173"/>
    </location>
</feature>
<dbReference type="AlphaFoldDB" id="A0A9P1NLN1"/>
<evidence type="ECO:0000313" key="2">
    <source>
        <dbReference type="EMBL" id="CCC97810.1"/>
    </source>
</evidence>
<keyword evidence="3" id="KW-1185">Reference proteome</keyword>
<dbReference type="Proteomes" id="UP000007319">
    <property type="component" value="Chromosome"/>
</dbReference>
<proteinExistence type="predicted"/>
<evidence type="ECO:0000256" key="1">
    <source>
        <dbReference type="SAM" id="MobiDB-lite"/>
    </source>
</evidence>
<gene>
    <name evidence="2" type="ORF">AZOBR_100196</name>
</gene>
<reference evidence="2 3" key="1">
    <citation type="journal article" date="2011" name="PLoS Genet.">
        <title>Azospirillum genomes reveal transition of bacteria from aquatic to terrestrial environments.</title>
        <authorList>
            <person name="Wisniewski-Dye F."/>
            <person name="Borziak K."/>
            <person name="Khalsa-Moyers G."/>
            <person name="Alexandre G."/>
            <person name="Sukharnikov L.O."/>
            <person name="Wuichet K."/>
            <person name="Hurst G.B."/>
            <person name="McDonald W.H."/>
            <person name="Robertson J.S."/>
            <person name="Barbe V."/>
            <person name="Calteau A."/>
            <person name="Rouy Z."/>
            <person name="Mangenot S."/>
            <person name="Prigent-Combaret C."/>
            <person name="Normand P."/>
            <person name="Boyer M."/>
            <person name="Siguier P."/>
            <person name="Dessaux Y."/>
            <person name="Elmerich C."/>
            <person name="Condemine G."/>
            <person name="Krishnen G."/>
            <person name="Kennedy I."/>
            <person name="Paterson A.H."/>
            <person name="Gonzalez V."/>
            <person name="Mavingui P."/>
            <person name="Zhulin I.B."/>
        </authorList>
    </citation>
    <scope>NUCLEOTIDE SEQUENCE [LARGE SCALE GENOMIC DNA]</scope>
    <source>
        <strain evidence="2 3">Sp245</strain>
    </source>
</reference>
<evidence type="ECO:0000313" key="3">
    <source>
        <dbReference type="Proteomes" id="UP000007319"/>
    </source>
</evidence>
<organism evidence="2 3">
    <name type="scientific">Azospirillum baldaniorum</name>
    <dbReference type="NCBI Taxonomy" id="1064539"/>
    <lineage>
        <taxon>Bacteria</taxon>
        <taxon>Pseudomonadati</taxon>
        <taxon>Pseudomonadota</taxon>
        <taxon>Alphaproteobacteria</taxon>
        <taxon>Rhodospirillales</taxon>
        <taxon>Azospirillaceae</taxon>
        <taxon>Azospirillum</taxon>
    </lineage>
</organism>
<dbReference type="KEGG" id="abs:AZOBR_100196"/>